<name>A0A0J7ZJD8_STRVR</name>
<protein>
    <recommendedName>
        <fullName evidence="3">DNA primase/polymerase bifunctional N-terminal domain-containing protein</fullName>
    </recommendedName>
</protein>
<dbReference type="PATRIC" id="fig|1938.3.peg.7722"/>
<evidence type="ECO:0000313" key="2">
    <source>
        <dbReference type="Proteomes" id="UP000037432"/>
    </source>
</evidence>
<sequence>MQRTMGKQAVEWLAAAAADPRSCKRQWDQGADAVLLEAGRIWDVLSVPEQIGLSALDRLRRARPRASGPVLVNSGARRVGFFLPPDPVSDWVGPGVRHVGRGSWVAVPPPYQSAGWRLDWLLPPDGTGVLYDPAAVEWALRQAGGARTALTRVSRSGGERPR</sequence>
<proteinExistence type="predicted"/>
<dbReference type="AlphaFoldDB" id="A0A0J7ZJD8"/>
<dbReference type="OrthoDB" id="3852429at2"/>
<dbReference type="RefSeq" id="WP_048580717.1">
    <property type="nucleotide sequence ID" value="NZ_LFNT01000008.1"/>
</dbReference>
<reference evidence="1 2" key="1">
    <citation type="submission" date="2015-06" db="EMBL/GenBank/DDBJ databases">
        <authorList>
            <person name="Ju K.-S."/>
            <person name="Doroghazi J.R."/>
            <person name="Metcalf W.W."/>
        </authorList>
    </citation>
    <scope>NUCLEOTIDE SEQUENCE [LARGE SCALE GENOMIC DNA]</scope>
    <source>
        <strain evidence="1 2">NRRL 3414</strain>
    </source>
</reference>
<comment type="caution">
    <text evidence="1">The sequence shown here is derived from an EMBL/GenBank/DDBJ whole genome shotgun (WGS) entry which is preliminary data.</text>
</comment>
<dbReference type="EMBL" id="LFNT01000008">
    <property type="protein sequence ID" value="KMS75273.1"/>
    <property type="molecule type" value="Genomic_DNA"/>
</dbReference>
<evidence type="ECO:0000313" key="1">
    <source>
        <dbReference type="EMBL" id="KMS75273.1"/>
    </source>
</evidence>
<accession>A0A0J7ZJD8</accession>
<evidence type="ECO:0008006" key="3">
    <source>
        <dbReference type="Google" id="ProtNLM"/>
    </source>
</evidence>
<organism evidence="1 2">
    <name type="scientific">Streptomyces viridochromogenes</name>
    <dbReference type="NCBI Taxonomy" id="1938"/>
    <lineage>
        <taxon>Bacteria</taxon>
        <taxon>Bacillati</taxon>
        <taxon>Actinomycetota</taxon>
        <taxon>Actinomycetes</taxon>
        <taxon>Kitasatosporales</taxon>
        <taxon>Streptomycetaceae</taxon>
        <taxon>Streptomyces</taxon>
    </lineage>
</organism>
<dbReference type="Proteomes" id="UP000037432">
    <property type="component" value="Unassembled WGS sequence"/>
</dbReference>
<gene>
    <name evidence="1" type="ORF">ACM01_09740</name>
</gene>